<accession>A0AC35TLZ4</accession>
<evidence type="ECO:0000313" key="2">
    <source>
        <dbReference type="WBParaSite" id="RSKR_0000213450.1"/>
    </source>
</evidence>
<sequence>MTQCVYCHNKVESSDESLDVKCPKCISNEERFGKPTNCKYCKLNAAFKHRMCVYCAASAKKTQVSPIKCRKCKTNCAFPKSTPTSATSSKETVCRLCYLDDVNGTDNCQIRKTEQDKLVVKKLESRISKLKTQISKIKREKAAIQMTNSKLVEELSNLKNDLKIRDETIVITQNLHERQQFINHLKIEELSNNTLVNTQKQLQKN</sequence>
<protein>
    <submittedName>
        <fullName evidence="2">Nuclear receptor domain-containing protein</fullName>
    </submittedName>
</protein>
<proteinExistence type="predicted"/>
<name>A0AC35TLZ4_9BILA</name>
<dbReference type="Proteomes" id="UP000095286">
    <property type="component" value="Unplaced"/>
</dbReference>
<evidence type="ECO:0000313" key="1">
    <source>
        <dbReference type="Proteomes" id="UP000095286"/>
    </source>
</evidence>
<organism evidence="1 2">
    <name type="scientific">Rhabditophanes sp. KR3021</name>
    <dbReference type="NCBI Taxonomy" id="114890"/>
    <lineage>
        <taxon>Eukaryota</taxon>
        <taxon>Metazoa</taxon>
        <taxon>Ecdysozoa</taxon>
        <taxon>Nematoda</taxon>
        <taxon>Chromadorea</taxon>
        <taxon>Rhabditida</taxon>
        <taxon>Tylenchina</taxon>
        <taxon>Panagrolaimomorpha</taxon>
        <taxon>Strongyloidoidea</taxon>
        <taxon>Alloionematidae</taxon>
        <taxon>Rhabditophanes</taxon>
    </lineage>
</organism>
<reference evidence="2" key="1">
    <citation type="submission" date="2016-11" db="UniProtKB">
        <authorList>
            <consortium name="WormBaseParasite"/>
        </authorList>
    </citation>
    <scope>IDENTIFICATION</scope>
    <source>
        <strain evidence="2">KR3021</strain>
    </source>
</reference>
<dbReference type="WBParaSite" id="RSKR_0000213450.1">
    <property type="protein sequence ID" value="RSKR_0000213450.1"/>
    <property type="gene ID" value="RSKR_0000213450"/>
</dbReference>